<name>A0ABX5MDQ1_9PROT</name>
<proteinExistence type="predicted"/>
<dbReference type="Proteomes" id="UP000247780">
    <property type="component" value="Unassembled WGS sequence"/>
</dbReference>
<evidence type="ECO:0000259" key="1">
    <source>
        <dbReference type="Pfam" id="PF14213"/>
    </source>
</evidence>
<feature type="domain" description="DUF4325" evidence="1">
    <location>
        <begin position="23"/>
        <end position="85"/>
    </location>
</feature>
<reference evidence="2 3" key="1">
    <citation type="submission" date="2018-04" db="EMBL/GenBank/DDBJ databases">
        <title>Active sludge and wastewater microbial communities from Klosterneuburg, Austria.</title>
        <authorList>
            <person name="Wagner M."/>
        </authorList>
    </citation>
    <scope>NUCLEOTIDE SEQUENCE [LARGE SCALE GENOMIC DNA]</scope>
    <source>
        <strain evidence="2 3">Nm 57</strain>
    </source>
</reference>
<dbReference type="EMBL" id="QICQ01000001">
    <property type="protein sequence ID" value="PXV84272.1"/>
    <property type="molecule type" value="Genomic_DNA"/>
</dbReference>
<evidence type="ECO:0000313" key="2">
    <source>
        <dbReference type="EMBL" id="PXV84272.1"/>
    </source>
</evidence>
<dbReference type="InterPro" id="IPR025474">
    <property type="entry name" value="DUF4325"/>
</dbReference>
<dbReference type="RefSeq" id="WP_011633295.1">
    <property type="nucleotide sequence ID" value="NZ_QICQ01000001.1"/>
</dbReference>
<accession>A0ABX5MDQ1</accession>
<gene>
    <name evidence="2" type="ORF">C8R14_101159</name>
</gene>
<comment type="caution">
    <text evidence="2">The sequence shown here is derived from an EMBL/GenBank/DDBJ whole genome shotgun (WGS) entry which is preliminary data.</text>
</comment>
<protein>
    <submittedName>
        <fullName evidence="2">Uncharacterized protein DUF4325</fullName>
    </submittedName>
</protein>
<dbReference type="Pfam" id="PF14213">
    <property type="entry name" value="DUF4325"/>
    <property type="match status" value="1"/>
</dbReference>
<sequence>MNDQVSIRVADLIGGPLGISAEDGQKVFEKVLPLLKKSRPVNISFDHVDMVISLFLNVAIGQLYGSFSEDEVKALVRVEGLSGDDMELLKHVVDNAKKYYSNPKGYDAAWQEEASEDEQ</sequence>
<evidence type="ECO:0000313" key="3">
    <source>
        <dbReference type="Proteomes" id="UP000247780"/>
    </source>
</evidence>
<keyword evidence="3" id="KW-1185">Reference proteome</keyword>
<organism evidence="2 3">
    <name type="scientific">Nitrosomonas eutropha</name>
    <dbReference type="NCBI Taxonomy" id="916"/>
    <lineage>
        <taxon>Bacteria</taxon>
        <taxon>Pseudomonadati</taxon>
        <taxon>Pseudomonadota</taxon>
        <taxon>Betaproteobacteria</taxon>
        <taxon>Nitrosomonadales</taxon>
        <taxon>Nitrosomonadaceae</taxon>
        <taxon>Nitrosomonas</taxon>
    </lineage>
</organism>